<dbReference type="SUPFAM" id="SSF55785">
    <property type="entry name" value="PYP-like sensor domain (PAS domain)"/>
    <property type="match status" value="1"/>
</dbReference>
<dbReference type="InterPro" id="IPR036890">
    <property type="entry name" value="HATPase_C_sf"/>
</dbReference>
<evidence type="ECO:0000256" key="9">
    <source>
        <dbReference type="SAM" id="Phobius"/>
    </source>
</evidence>
<evidence type="ECO:0000313" key="13">
    <source>
        <dbReference type="Proteomes" id="UP000301751"/>
    </source>
</evidence>
<dbReference type="InterPro" id="IPR054327">
    <property type="entry name" value="His-kinase-like_sensor"/>
</dbReference>
<evidence type="ECO:0000256" key="2">
    <source>
        <dbReference type="ARBA" id="ARBA00012438"/>
    </source>
</evidence>
<dbReference type="InterPro" id="IPR003594">
    <property type="entry name" value="HATPase_dom"/>
</dbReference>
<dbReference type="InterPro" id="IPR000700">
    <property type="entry name" value="PAS-assoc_C"/>
</dbReference>
<dbReference type="Gene3D" id="3.30.450.20">
    <property type="entry name" value="PAS domain"/>
    <property type="match status" value="2"/>
</dbReference>
<evidence type="ECO:0000256" key="7">
    <source>
        <dbReference type="ARBA" id="ARBA00022840"/>
    </source>
</evidence>
<feature type="transmembrane region" description="Helical" evidence="9">
    <location>
        <begin position="253"/>
        <end position="272"/>
    </location>
</feature>
<dbReference type="PANTHER" id="PTHR41523:SF8">
    <property type="entry name" value="ETHYLENE RESPONSE SENSOR PROTEIN"/>
    <property type="match status" value="1"/>
</dbReference>
<dbReference type="GO" id="GO:0005524">
    <property type="term" value="F:ATP binding"/>
    <property type="evidence" value="ECO:0007669"/>
    <property type="project" value="UniProtKB-KW"/>
</dbReference>
<dbReference type="InterPro" id="IPR013656">
    <property type="entry name" value="PAS_4"/>
</dbReference>
<dbReference type="InterPro" id="IPR011495">
    <property type="entry name" value="Sig_transdc_His_kin_sub2_dim/P"/>
</dbReference>
<dbReference type="RefSeq" id="WP_137732703.1">
    <property type="nucleotide sequence ID" value="NZ_BJCL01000004.1"/>
</dbReference>
<evidence type="ECO:0000313" key="12">
    <source>
        <dbReference type="EMBL" id="GCL62950.1"/>
    </source>
</evidence>
<comment type="catalytic activity">
    <reaction evidence="1">
        <text>ATP + protein L-histidine = ADP + protein N-phospho-L-histidine.</text>
        <dbReference type="EC" id="2.7.13.3"/>
    </reaction>
</comment>
<evidence type="ECO:0000256" key="3">
    <source>
        <dbReference type="ARBA" id="ARBA00022553"/>
    </source>
</evidence>
<dbReference type="AlphaFoldDB" id="A0A480AQ72"/>
<keyword evidence="3" id="KW-0597">Phosphoprotein</keyword>
<keyword evidence="9" id="KW-1133">Transmembrane helix</keyword>
<dbReference type="PROSITE" id="PS50113">
    <property type="entry name" value="PAC"/>
    <property type="match status" value="1"/>
</dbReference>
<proteinExistence type="predicted"/>
<keyword evidence="13" id="KW-1185">Reference proteome</keyword>
<dbReference type="EC" id="2.7.13.3" evidence="2"/>
<organism evidence="12 13">
    <name type="scientific">Pseudaquabacterium pictum</name>
    <dbReference type="NCBI Taxonomy" id="2315236"/>
    <lineage>
        <taxon>Bacteria</taxon>
        <taxon>Pseudomonadati</taxon>
        <taxon>Pseudomonadota</taxon>
        <taxon>Betaproteobacteria</taxon>
        <taxon>Burkholderiales</taxon>
        <taxon>Sphaerotilaceae</taxon>
        <taxon>Pseudaquabacterium</taxon>
    </lineage>
</organism>
<dbReference type="InterPro" id="IPR005467">
    <property type="entry name" value="His_kinase_dom"/>
</dbReference>
<accession>A0A480AQ72</accession>
<dbReference type="InterPro" id="IPR035965">
    <property type="entry name" value="PAS-like_dom_sf"/>
</dbReference>
<dbReference type="Pfam" id="PF02518">
    <property type="entry name" value="HATPase_c"/>
    <property type="match status" value="1"/>
</dbReference>
<comment type="caution">
    <text evidence="12">The sequence shown here is derived from an EMBL/GenBank/DDBJ whole genome shotgun (WGS) entry which is preliminary data.</text>
</comment>
<dbReference type="NCBIfam" id="TIGR00229">
    <property type="entry name" value="sensory_box"/>
    <property type="match status" value="1"/>
</dbReference>
<evidence type="ECO:0000259" key="10">
    <source>
        <dbReference type="PROSITE" id="PS50109"/>
    </source>
</evidence>
<dbReference type="Pfam" id="PF08448">
    <property type="entry name" value="PAS_4"/>
    <property type="match status" value="1"/>
</dbReference>
<dbReference type="SMART" id="SM00387">
    <property type="entry name" value="HATPase_c"/>
    <property type="match status" value="1"/>
</dbReference>
<keyword evidence="8" id="KW-0843">Virulence</keyword>
<gene>
    <name evidence="12" type="ORF">AQPW35_20310</name>
</gene>
<protein>
    <recommendedName>
        <fullName evidence="2">histidine kinase</fullName>
        <ecNumber evidence="2">2.7.13.3</ecNumber>
    </recommendedName>
</protein>
<keyword evidence="5" id="KW-0547">Nucleotide-binding</keyword>
<dbReference type="Pfam" id="PF22588">
    <property type="entry name" value="dCache_1_like"/>
    <property type="match status" value="1"/>
</dbReference>
<dbReference type="PANTHER" id="PTHR41523">
    <property type="entry name" value="TWO-COMPONENT SYSTEM SENSOR PROTEIN"/>
    <property type="match status" value="1"/>
</dbReference>
<evidence type="ECO:0000256" key="5">
    <source>
        <dbReference type="ARBA" id="ARBA00022741"/>
    </source>
</evidence>
<dbReference type="PROSITE" id="PS51257">
    <property type="entry name" value="PROKAR_LIPOPROTEIN"/>
    <property type="match status" value="1"/>
</dbReference>
<dbReference type="Pfam" id="PF07568">
    <property type="entry name" value="HisKA_2"/>
    <property type="match status" value="1"/>
</dbReference>
<dbReference type="OrthoDB" id="9770795at2"/>
<reference evidence="13" key="1">
    <citation type="submission" date="2019-03" db="EMBL/GenBank/DDBJ databases">
        <title>Aquabacterium pictum sp.nov., the first bacteriochlorophyll a-containing freshwater bacterium in the genus Aquabacterium of the class Betaproteobacteria.</title>
        <authorList>
            <person name="Hirose S."/>
            <person name="Tank M."/>
            <person name="Hara E."/>
            <person name="Tamaki H."/>
            <person name="Takaichi S."/>
            <person name="Haruta S."/>
            <person name="Hanada S."/>
        </authorList>
    </citation>
    <scope>NUCLEOTIDE SEQUENCE [LARGE SCALE GENOMIC DNA]</scope>
    <source>
        <strain evidence="13">W35</strain>
    </source>
</reference>
<dbReference type="CDD" id="cd12915">
    <property type="entry name" value="PDC2_DGC_like"/>
    <property type="match status" value="1"/>
</dbReference>
<dbReference type="Proteomes" id="UP000301751">
    <property type="component" value="Unassembled WGS sequence"/>
</dbReference>
<dbReference type="InterPro" id="IPR000014">
    <property type="entry name" value="PAS"/>
</dbReference>
<dbReference type="GO" id="GO:0004673">
    <property type="term" value="F:protein histidine kinase activity"/>
    <property type="evidence" value="ECO:0007669"/>
    <property type="project" value="UniProtKB-EC"/>
</dbReference>
<keyword evidence="9" id="KW-0472">Membrane</keyword>
<keyword evidence="6" id="KW-0418">Kinase</keyword>
<dbReference type="EMBL" id="BJCL01000004">
    <property type="protein sequence ID" value="GCL62950.1"/>
    <property type="molecule type" value="Genomic_DNA"/>
</dbReference>
<evidence type="ECO:0000256" key="6">
    <source>
        <dbReference type="ARBA" id="ARBA00022777"/>
    </source>
</evidence>
<keyword evidence="4" id="KW-0808">Transferase</keyword>
<feature type="domain" description="Histidine kinase" evidence="10">
    <location>
        <begin position="432"/>
        <end position="625"/>
    </location>
</feature>
<dbReference type="Gene3D" id="3.30.565.10">
    <property type="entry name" value="Histidine kinase-like ATPase, C-terminal domain"/>
    <property type="match status" value="1"/>
</dbReference>
<evidence type="ECO:0000256" key="4">
    <source>
        <dbReference type="ARBA" id="ARBA00022679"/>
    </source>
</evidence>
<evidence type="ECO:0000256" key="1">
    <source>
        <dbReference type="ARBA" id="ARBA00000085"/>
    </source>
</evidence>
<name>A0A480AQ72_9BURK</name>
<dbReference type="SUPFAM" id="SSF55874">
    <property type="entry name" value="ATPase domain of HSP90 chaperone/DNA topoisomerase II/histidine kinase"/>
    <property type="match status" value="1"/>
</dbReference>
<keyword evidence="9" id="KW-0812">Transmembrane</keyword>
<sequence length="630" mass="68856">MILRPRLQPYAIASLACLTLIGSAAYDLYRERMQAVQTARGQTAALVRLLEETAHQLFRRADAELDLLAQNPAPARGVLPSDGFLHSAGPAGVGAGTDAAWRTRLEQGRAGVLQVDRLRRDADGRWRLAIGKRVPPASGADGVAWQAQLDLQPLQRLLDTADTRNNGFATLFTRDGWLLATAPRNDALPLRNWGDAPMFTQHLPRAPNDTVQQVVVRDGTERLYSYRTVRDFPLVISAGISLTDALAAWRQRVAWHGVLLGLVSVAFFAGAFGMSRTIRRREEVQQALVDARVDAERSEAFLRTLTDNLPLRIAYFDTSLRYRFANRTQCQDLGLPRERILGHTHEALTGHAATDPLASAIALALQGEAQNLEIEETDARGHRALATLLVPERDASGRVAGLYAASLDITERFAQRRRLDAALQERETLLREVYHRVKNNLQVIQSLLRLQRRNLADRAAQEALDESASRVRAMALVHERLYQSASLEAVSLRDYTLELLQYLDETLGASARGVRLQADVVVFEARIEAAIPYGLLVNELVSNSLKHGFATGAGGTVQLTVERADRGLRLTLQDDGAGLPAGFTLGADASMGLQLAASLAAQLGGKLTAHNDGGAVFTTAMPAFAKPDHD</sequence>
<dbReference type="PROSITE" id="PS50109">
    <property type="entry name" value="HIS_KIN"/>
    <property type="match status" value="1"/>
</dbReference>
<evidence type="ECO:0000256" key="8">
    <source>
        <dbReference type="ARBA" id="ARBA00023026"/>
    </source>
</evidence>
<keyword evidence="7" id="KW-0067">ATP-binding</keyword>
<feature type="domain" description="PAC" evidence="11">
    <location>
        <begin position="370"/>
        <end position="421"/>
    </location>
</feature>
<evidence type="ECO:0000259" key="11">
    <source>
        <dbReference type="PROSITE" id="PS50113"/>
    </source>
</evidence>